<name>A0ABS5IGZ7_9PROT</name>
<evidence type="ECO:0000313" key="3">
    <source>
        <dbReference type="Proteomes" id="UP000680714"/>
    </source>
</evidence>
<keyword evidence="1" id="KW-1133">Transmembrane helix</keyword>
<keyword evidence="3" id="KW-1185">Reference proteome</keyword>
<keyword evidence="1" id="KW-0472">Membrane</keyword>
<organism evidence="2 3">
    <name type="scientific">Magnetospirillum sulfuroxidans</name>
    <dbReference type="NCBI Taxonomy" id="611300"/>
    <lineage>
        <taxon>Bacteria</taxon>
        <taxon>Pseudomonadati</taxon>
        <taxon>Pseudomonadota</taxon>
        <taxon>Alphaproteobacteria</taxon>
        <taxon>Rhodospirillales</taxon>
        <taxon>Rhodospirillaceae</taxon>
        <taxon>Magnetospirillum</taxon>
    </lineage>
</organism>
<feature type="transmembrane region" description="Helical" evidence="1">
    <location>
        <begin position="6"/>
        <end position="28"/>
    </location>
</feature>
<keyword evidence="1" id="KW-0812">Transmembrane</keyword>
<evidence type="ECO:0000313" key="2">
    <source>
        <dbReference type="EMBL" id="MBR9973705.1"/>
    </source>
</evidence>
<evidence type="ECO:0000256" key="1">
    <source>
        <dbReference type="SAM" id="Phobius"/>
    </source>
</evidence>
<sequence>MSAYMLIVHTVAADGVASIAIIGFAALAQYLRQARMDPALVATRKF</sequence>
<reference evidence="2 3" key="1">
    <citation type="submission" date="2021-04" db="EMBL/GenBank/DDBJ databases">
        <title>Magnetospirillum sulfuroxidans sp. nov., a facultative chemolithoautotrophic sulfur-oxidizing alphaproteobacterium isolated from freshwater sediment and proposals for Paramagetospirillum gen. nov., and Magnetospirillaceae fam. nov.</title>
        <authorList>
            <person name="Koziaeva V."/>
            <person name="Geelhoed J.S."/>
            <person name="Sorokin D.Y."/>
            <person name="Grouzdev D.S."/>
        </authorList>
    </citation>
    <scope>NUCLEOTIDE SEQUENCE [LARGE SCALE GENOMIC DNA]</scope>
    <source>
        <strain evidence="2 3">J10</strain>
    </source>
</reference>
<accession>A0ABS5IGZ7</accession>
<dbReference type="Proteomes" id="UP000680714">
    <property type="component" value="Unassembled WGS sequence"/>
</dbReference>
<comment type="caution">
    <text evidence="2">The sequence shown here is derived from an EMBL/GenBank/DDBJ whole genome shotgun (WGS) entry which is preliminary data.</text>
</comment>
<dbReference type="RefSeq" id="WP_211551687.1">
    <property type="nucleotide sequence ID" value="NZ_JAGTUF010000029.1"/>
</dbReference>
<dbReference type="EMBL" id="JAGTUF010000029">
    <property type="protein sequence ID" value="MBR9973705.1"/>
    <property type="molecule type" value="Genomic_DNA"/>
</dbReference>
<proteinExistence type="predicted"/>
<protein>
    <submittedName>
        <fullName evidence="2">Uncharacterized protein</fullName>
    </submittedName>
</protein>
<gene>
    <name evidence="2" type="ORF">KEC16_18420</name>
</gene>